<proteinExistence type="predicted"/>
<dbReference type="GO" id="GO:0006307">
    <property type="term" value="P:DNA alkylation repair"/>
    <property type="evidence" value="ECO:0007669"/>
    <property type="project" value="TreeGrafter"/>
</dbReference>
<protein>
    <recommendedName>
        <fullName evidence="3">HhH-GPD domain-containing protein</fullName>
    </recommendedName>
</protein>
<reference evidence="4" key="1">
    <citation type="submission" date="2018-05" db="EMBL/GenBank/DDBJ databases">
        <authorList>
            <person name="Lanie J.A."/>
            <person name="Ng W.-L."/>
            <person name="Kazmierczak K.M."/>
            <person name="Andrzejewski T.M."/>
            <person name="Davidsen T.M."/>
            <person name="Wayne K.J."/>
            <person name="Tettelin H."/>
            <person name="Glass J.I."/>
            <person name="Rusch D."/>
            <person name="Podicherti R."/>
            <person name="Tsui H.-C.T."/>
            <person name="Winkler M.E."/>
        </authorList>
    </citation>
    <scope>NUCLEOTIDE SEQUENCE</scope>
</reference>
<dbReference type="GO" id="GO:0032993">
    <property type="term" value="C:protein-DNA complex"/>
    <property type="evidence" value="ECO:0007669"/>
    <property type="project" value="TreeGrafter"/>
</dbReference>
<dbReference type="AlphaFoldDB" id="A0A382UU27"/>
<dbReference type="InterPro" id="IPR051912">
    <property type="entry name" value="Alkylbase_DNA_Glycosylase/TA"/>
</dbReference>
<accession>A0A382UU27</accession>
<dbReference type="GO" id="GO:0032131">
    <property type="term" value="F:alkylated DNA binding"/>
    <property type="evidence" value="ECO:0007669"/>
    <property type="project" value="TreeGrafter"/>
</dbReference>
<dbReference type="EMBL" id="UINC01146452">
    <property type="protein sequence ID" value="SVD37181.1"/>
    <property type="molecule type" value="Genomic_DNA"/>
</dbReference>
<dbReference type="Gene3D" id="1.10.1670.40">
    <property type="match status" value="1"/>
</dbReference>
<dbReference type="PANTHER" id="PTHR43003">
    <property type="entry name" value="DNA-3-METHYLADENINE GLYCOSYLASE"/>
    <property type="match status" value="1"/>
</dbReference>
<keyword evidence="2" id="KW-0234">DNA repair</keyword>
<dbReference type="GO" id="GO:0008725">
    <property type="term" value="F:DNA-3-methyladenine glycosylase activity"/>
    <property type="evidence" value="ECO:0007669"/>
    <property type="project" value="TreeGrafter"/>
</dbReference>
<evidence type="ECO:0000259" key="3">
    <source>
        <dbReference type="SMART" id="SM00478"/>
    </source>
</evidence>
<evidence type="ECO:0000256" key="2">
    <source>
        <dbReference type="ARBA" id="ARBA00023204"/>
    </source>
</evidence>
<dbReference type="Gene3D" id="1.10.340.30">
    <property type="entry name" value="Hypothetical protein, domain 2"/>
    <property type="match status" value="1"/>
</dbReference>
<feature type="non-terminal residue" evidence="4">
    <location>
        <position position="1"/>
    </location>
</feature>
<evidence type="ECO:0000313" key="4">
    <source>
        <dbReference type="EMBL" id="SVD37181.1"/>
    </source>
</evidence>
<dbReference type="SUPFAM" id="SSF48150">
    <property type="entry name" value="DNA-glycosylase"/>
    <property type="match status" value="1"/>
</dbReference>
<dbReference type="GO" id="GO:0006285">
    <property type="term" value="P:base-excision repair, AP site formation"/>
    <property type="evidence" value="ECO:0007669"/>
    <property type="project" value="TreeGrafter"/>
</dbReference>
<dbReference type="GO" id="GO:0005737">
    <property type="term" value="C:cytoplasm"/>
    <property type="evidence" value="ECO:0007669"/>
    <property type="project" value="TreeGrafter"/>
</dbReference>
<sequence length="152" mass="17861">KAASSIKKRFFSLKKNISPTNVSTIKKKYLQKVGLSKQKISYINNLSIFFIQNKKFIENINNYKEIEIKDKLISIKGIGEWTIDMFLIFGLGKLNVFPTKDLGFLKAISIAYKKKLPHTEKYLELLYNKWTPYNTIATWYLWRSLDPLPINY</sequence>
<dbReference type="Pfam" id="PF00730">
    <property type="entry name" value="HhH-GPD"/>
    <property type="match status" value="1"/>
</dbReference>
<dbReference type="SMART" id="SM00478">
    <property type="entry name" value="ENDO3c"/>
    <property type="match status" value="1"/>
</dbReference>
<keyword evidence="1" id="KW-0227">DNA damage</keyword>
<dbReference type="PANTHER" id="PTHR43003:SF5">
    <property type="entry name" value="DNA-3-METHYLADENINE GLYCOSYLASE"/>
    <property type="match status" value="1"/>
</dbReference>
<name>A0A382UU27_9ZZZZ</name>
<dbReference type="GO" id="GO:0043916">
    <property type="term" value="F:DNA-7-methylguanine glycosylase activity"/>
    <property type="evidence" value="ECO:0007669"/>
    <property type="project" value="TreeGrafter"/>
</dbReference>
<organism evidence="4">
    <name type="scientific">marine metagenome</name>
    <dbReference type="NCBI Taxonomy" id="408172"/>
    <lineage>
        <taxon>unclassified sequences</taxon>
        <taxon>metagenomes</taxon>
        <taxon>ecological metagenomes</taxon>
    </lineage>
</organism>
<dbReference type="InterPro" id="IPR011257">
    <property type="entry name" value="DNA_glycosylase"/>
</dbReference>
<evidence type="ECO:0000256" key="1">
    <source>
        <dbReference type="ARBA" id="ARBA00022763"/>
    </source>
</evidence>
<dbReference type="InterPro" id="IPR003265">
    <property type="entry name" value="HhH-GPD_domain"/>
</dbReference>
<gene>
    <name evidence="4" type="ORF">METZ01_LOCUS390035</name>
</gene>
<feature type="domain" description="HhH-GPD" evidence="3">
    <location>
        <begin position="1"/>
        <end position="146"/>
    </location>
</feature>